<dbReference type="EMBL" id="NAEP01000042">
    <property type="protein sequence ID" value="PDQ34977.1"/>
    <property type="molecule type" value="Genomic_DNA"/>
</dbReference>
<accession>A0A2A6FQL8</accession>
<reference evidence="3" key="1">
    <citation type="submission" date="2017-03" db="EMBL/GenBank/DDBJ databases">
        <authorList>
            <person name="Lund M.B."/>
        </authorList>
    </citation>
    <scope>NUCLEOTIDE SEQUENCE [LARGE SCALE GENOMIC DNA]</scope>
</reference>
<gene>
    <name evidence="2" type="ORF">B5766_08280</name>
</gene>
<dbReference type="AlphaFoldDB" id="A0A2A6FQL8"/>
<evidence type="ECO:0000256" key="1">
    <source>
        <dbReference type="SAM" id="MobiDB-lite"/>
    </source>
</evidence>
<feature type="region of interest" description="Disordered" evidence="1">
    <location>
        <begin position="34"/>
        <end position="76"/>
    </location>
</feature>
<evidence type="ECO:0000313" key="3">
    <source>
        <dbReference type="Proteomes" id="UP000219994"/>
    </source>
</evidence>
<feature type="compositionally biased region" description="Basic and acidic residues" evidence="1">
    <location>
        <begin position="66"/>
        <end position="76"/>
    </location>
</feature>
<sequence>MIFEVKPVDGGGQTVIVNDTFRLRVPERTREGSMAFVGDGNRLQRTDPTAMPLFDDDICTVNTDPKTGEIREVPNS</sequence>
<evidence type="ECO:0000313" key="2">
    <source>
        <dbReference type="EMBL" id="PDQ34977.1"/>
    </source>
</evidence>
<name>A0A2A6FQL8_9MICO</name>
<dbReference type="Proteomes" id="UP000219994">
    <property type="component" value="Unassembled WGS sequence"/>
</dbReference>
<organism evidence="2 3">
    <name type="scientific">Candidatus Lumbricidiphila eiseniae</name>
    <dbReference type="NCBI Taxonomy" id="1969409"/>
    <lineage>
        <taxon>Bacteria</taxon>
        <taxon>Bacillati</taxon>
        <taxon>Actinomycetota</taxon>
        <taxon>Actinomycetes</taxon>
        <taxon>Micrococcales</taxon>
        <taxon>Microbacteriaceae</taxon>
        <taxon>Candidatus Lumbricidiphila</taxon>
    </lineage>
</organism>
<comment type="caution">
    <text evidence="2">The sequence shown here is derived from an EMBL/GenBank/DDBJ whole genome shotgun (WGS) entry which is preliminary data.</text>
</comment>
<proteinExistence type="predicted"/>
<protein>
    <submittedName>
        <fullName evidence="2">Uncharacterized protein</fullName>
    </submittedName>
</protein>